<proteinExistence type="predicted"/>
<keyword evidence="1" id="KW-0472">Membrane</keyword>
<protein>
    <submittedName>
        <fullName evidence="2">Hydrophobe/amphiphile efflux-1 family RND transporter</fullName>
    </submittedName>
</protein>
<keyword evidence="1" id="KW-1133">Transmembrane helix</keyword>
<dbReference type="PANTHER" id="PTHR32063">
    <property type="match status" value="1"/>
</dbReference>
<feature type="transmembrane region" description="Helical" evidence="1">
    <location>
        <begin position="546"/>
        <end position="568"/>
    </location>
</feature>
<reference evidence="3" key="1">
    <citation type="submission" date="2017-11" db="EMBL/GenBank/DDBJ databases">
        <authorList>
            <person name="Chan K.G."/>
            <person name="Lee L.S."/>
        </authorList>
    </citation>
    <scope>NUCLEOTIDE SEQUENCE [LARGE SCALE GENOMIC DNA]</scope>
    <source>
        <strain evidence="3">DSM 100970</strain>
    </source>
</reference>
<dbReference type="FunFam" id="3.30.70.1430:FF:000001">
    <property type="entry name" value="Efflux pump membrane transporter"/>
    <property type="match status" value="1"/>
</dbReference>
<dbReference type="Proteomes" id="UP000236655">
    <property type="component" value="Chromosome"/>
</dbReference>
<dbReference type="AlphaFoldDB" id="A0A2I7N3S2"/>
<dbReference type="InterPro" id="IPR001036">
    <property type="entry name" value="Acrflvin-R"/>
</dbReference>
<dbReference type="SUPFAM" id="SSF82866">
    <property type="entry name" value="Multidrug efflux transporter AcrB transmembrane domain"/>
    <property type="match status" value="2"/>
</dbReference>
<dbReference type="Gene3D" id="3.30.70.1440">
    <property type="entry name" value="Multidrug efflux transporter AcrB pore domain"/>
    <property type="match status" value="1"/>
</dbReference>
<dbReference type="PANTHER" id="PTHR32063:SF13">
    <property type="entry name" value="MULTIDRUG EFFLUX PUMP SUBUNIT ACRB-RELATED"/>
    <property type="match status" value="1"/>
</dbReference>
<dbReference type="Gene3D" id="3.30.2090.10">
    <property type="entry name" value="Multidrug efflux transporter AcrB TolC docking domain, DN and DC subdomains"/>
    <property type="match status" value="2"/>
</dbReference>
<feature type="transmembrane region" description="Helical" evidence="1">
    <location>
        <begin position="1007"/>
        <end position="1033"/>
    </location>
</feature>
<dbReference type="GO" id="GO:0005886">
    <property type="term" value="C:plasma membrane"/>
    <property type="evidence" value="ECO:0007669"/>
    <property type="project" value="TreeGrafter"/>
</dbReference>
<dbReference type="RefSeq" id="WP_102950407.1">
    <property type="nucleotide sequence ID" value="NZ_CP024847.1"/>
</dbReference>
<feature type="transmembrane region" description="Helical" evidence="1">
    <location>
        <begin position="480"/>
        <end position="507"/>
    </location>
</feature>
<dbReference type="GO" id="GO:0042910">
    <property type="term" value="F:xenobiotic transmembrane transporter activity"/>
    <property type="evidence" value="ECO:0007669"/>
    <property type="project" value="TreeGrafter"/>
</dbReference>
<dbReference type="OrthoDB" id="9176627at2"/>
<dbReference type="SUPFAM" id="SSF82714">
    <property type="entry name" value="Multidrug efflux transporter AcrB TolC docking domain, DN and DC subdomains"/>
    <property type="match status" value="2"/>
</dbReference>
<keyword evidence="1" id="KW-0812">Transmembrane</keyword>
<feature type="transmembrane region" description="Helical" evidence="1">
    <location>
        <begin position="402"/>
        <end position="422"/>
    </location>
</feature>
<feature type="transmembrane region" description="Helical" evidence="1">
    <location>
        <begin position="352"/>
        <end position="368"/>
    </location>
</feature>
<dbReference type="SUPFAM" id="SSF82693">
    <property type="entry name" value="Multidrug efflux transporter AcrB pore domain, PN1, PN2, PC1 and PC2 subdomains"/>
    <property type="match status" value="4"/>
</dbReference>
<feature type="transmembrane region" description="Helical" evidence="1">
    <location>
        <begin position="12"/>
        <end position="33"/>
    </location>
</feature>
<dbReference type="Gene3D" id="3.30.70.1430">
    <property type="entry name" value="Multidrug efflux transporter AcrB pore domain"/>
    <property type="match status" value="2"/>
</dbReference>
<dbReference type="Gene3D" id="3.30.70.1320">
    <property type="entry name" value="Multidrug efflux transporter AcrB pore domain like"/>
    <property type="match status" value="1"/>
</dbReference>
<dbReference type="Pfam" id="PF00873">
    <property type="entry name" value="ACR_tran"/>
    <property type="match status" value="1"/>
</dbReference>
<gene>
    <name evidence="2" type="ORF">CUN60_01885</name>
</gene>
<keyword evidence="3" id="KW-1185">Reference proteome</keyword>
<feature type="transmembrane region" description="Helical" evidence="1">
    <location>
        <begin position="930"/>
        <end position="955"/>
    </location>
</feature>
<name>A0A2I7N3S2_9NEIS</name>
<feature type="transmembrane region" description="Helical" evidence="1">
    <location>
        <begin position="375"/>
        <end position="396"/>
    </location>
</feature>
<dbReference type="KEGG" id="nba:CUN60_01885"/>
<dbReference type="Gene3D" id="1.20.1640.10">
    <property type="entry name" value="Multidrug efflux transporter AcrB transmembrane domain"/>
    <property type="match status" value="2"/>
</dbReference>
<feature type="transmembrane region" description="Helical" evidence="1">
    <location>
        <begin position="448"/>
        <end position="468"/>
    </location>
</feature>
<organism evidence="2 3">
    <name type="scientific">Aquella oligotrophica</name>
    <dbReference type="NCBI Taxonomy" id="2067065"/>
    <lineage>
        <taxon>Bacteria</taxon>
        <taxon>Pseudomonadati</taxon>
        <taxon>Pseudomonadota</taxon>
        <taxon>Betaproteobacteria</taxon>
        <taxon>Neisseriales</taxon>
        <taxon>Neisseriaceae</taxon>
        <taxon>Aquella</taxon>
    </lineage>
</organism>
<accession>A0A2I7N3S2</accession>
<evidence type="ECO:0000313" key="3">
    <source>
        <dbReference type="Proteomes" id="UP000236655"/>
    </source>
</evidence>
<sequence>MRLNIFIRRPILATVISLIIMLCGAVAMMNLPVSQFPSISPPTISISASYPGANAETGAKVVAAQIENQLNGVANLMYMMTSTTSTGTISITLYYNVGTDTNYAINEVLNRLQAAMPLLPMTVQQQGVTARKSSPDMLMMVSYYSDPYIDPKWVSEYLQRTVENDLLLLPTIGTVSVFGSGSYAINVWFDPNKMQRYSVTVNDLQSAIEDQNEEYIVGRSNAVPNEAESRLTINMTGQPMYSTPEQFGNIILKNNNNQTVRIKDVARVELGSNNYNTIAQVNYRDENGKFKNYPCTLMFIYTVPNANQLEARQQVLDKIAEDAKRFPFGLKYRVTLDNSKFVAASVKNVNETLRIAFLLVAVIIYLFLQNWRASVIAICTIPVSVIGTMACLYMVGFSLNTLSLFALILAIGIVVDDAIVIVENIERLREEHPEWSLRKVIEETMQEVFGAIVAIVLVLSVVFVPVMALGGLSGIMYRQFAVTIACAVVLSGICALTFTPAISHLILKSGMEKPKFLAWFDVWFAKLTKFYVNLATYLVHHKKTAIMVWLAVVIGMGAMFKAVSLGFVPSEDQGLIFSTINLPSSSSLEATKAKVNQMVEKLTKNHSIDTITSVTGLDFLDFSSQKTYSASIFIVLKDWDLRKTKDSSADYIIDQVNEFGKHEPGMVIRAFNQPAIRGLSTTGGLEFFIEDRVIGDPKKLQKVVAQFIERMKKHKEVATGFQTLDTNVLSMSILPDVDRAKFYGVNLNTLYDSVQAMYSSYYVNYAYIMQDLVWVILEADYRFRATLQNLDNVFVHSTTTDKMIPINSVVKISTSTDAQVIQRFQDYFASKVTLIPAPGYSMADVMKVVVNEVQNIPKGYNYDWFGTSFQQQQSKSTSGIAFLFSLIMIYLVLAALYEMWRLPWVVMLGIPCALFGSAAILLISGRTNDLYFQISLLALLGLSAKNIILLTEFALQIMKTGVSSEESAIHSLELRFRPIVMTSVTFIFGTLPLVFADGAGANAQHSVGLGIIGGILGSVLIGTLLTPAFFAMIMKNKEVKK</sequence>
<feature type="transmembrane region" description="Helical" evidence="1">
    <location>
        <begin position="904"/>
        <end position="924"/>
    </location>
</feature>
<dbReference type="EMBL" id="CP024847">
    <property type="protein sequence ID" value="AUR51107.1"/>
    <property type="molecule type" value="Genomic_DNA"/>
</dbReference>
<dbReference type="PRINTS" id="PR00702">
    <property type="entry name" value="ACRIFLAVINRP"/>
</dbReference>
<feature type="transmembrane region" description="Helical" evidence="1">
    <location>
        <begin position="976"/>
        <end position="995"/>
    </location>
</feature>
<evidence type="ECO:0000313" key="2">
    <source>
        <dbReference type="EMBL" id="AUR51107.1"/>
    </source>
</evidence>
<feature type="transmembrane region" description="Helical" evidence="1">
    <location>
        <begin position="879"/>
        <end position="897"/>
    </location>
</feature>
<dbReference type="InterPro" id="IPR027463">
    <property type="entry name" value="AcrB_DN_DC_subdom"/>
</dbReference>
<evidence type="ECO:0000256" key="1">
    <source>
        <dbReference type="SAM" id="Phobius"/>
    </source>
</evidence>